<dbReference type="AlphaFoldDB" id="A0AA40DH00"/>
<evidence type="ECO:0000256" key="4">
    <source>
        <dbReference type="ARBA" id="ARBA00023242"/>
    </source>
</evidence>
<feature type="compositionally biased region" description="Low complexity" evidence="6">
    <location>
        <begin position="458"/>
        <end position="474"/>
    </location>
</feature>
<evidence type="ECO:0000259" key="7">
    <source>
        <dbReference type="PROSITE" id="PS50172"/>
    </source>
</evidence>
<sequence>MPQPIVYEGVNGSYEGTLFNGLKFFVSQRVPLRSEVLGKIKNNGGKTVQLEKFADVVIWDYLIKHGAPTGAVSTRFVEDCISKGEIVNKEEYLVATPAAPISSSASVKKGTRAPFTPKDDQLLLSWVRQKEEAGESTRGNAIYQELAAKYPHHTYQSWRSRYVDKLSRLPQQSIRPLPPPIPTPVKSKSSTSARAAPPSTSLEADSPSVSRGRPSSAVPVAPPSSSTVRKKSPKRREFTKEDDAILLQHLERWQGSESGNNAYKHLEEQYPHHTWQSWRNRYVKILSKRRDSGSGDEPVRAPPPRREPPAPELPPAKRPRTSTDSGTVPSSTPMAPPPTQLEMSEKDRASYEALQEKKRKMAEAKAAKAAKAAKQGNSNTQTSTSGQAQASSRATSSSRVEGPRNQAPATGAASSTPLPTGSQREDLARKMAKIRARNTREGTSTPAKAPQAGLSGRTPATSSSKPPPATTQTPGFKTQVSVPNIDSPAFQTQVSEPVVETPQAQHVVTIAQQKQLEQARIQSRKKMTGLINSRESWLGLRRVFYEFIGQPEPSETITVFGREVDCWELWSEVVEVGYPPSPAAWVLIAEGLGFVDDQELLEEGQRSVVQALKEGFEEHLVEFWLATEWFAGVGFEAVEVEEEGEE</sequence>
<dbReference type="InterPro" id="IPR009057">
    <property type="entry name" value="Homeodomain-like_sf"/>
</dbReference>
<dbReference type="GO" id="GO:0042162">
    <property type="term" value="F:telomeric DNA binding"/>
    <property type="evidence" value="ECO:0007669"/>
    <property type="project" value="TreeGrafter"/>
</dbReference>
<dbReference type="Pfam" id="PF16589">
    <property type="entry name" value="BRCT_2"/>
    <property type="match status" value="1"/>
</dbReference>
<dbReference type="CDD" id="cd11655">
    <property type="entry name" value="rap1_myb-like"/>
    <property type="match status" value="2"/>
</dbReference>
<feature type="domain" description="BRCT" evidence="7">
    <location>
        <begin position="14"/>
        <end position="94"/>
    </location>
</feature>
<evidence type="ECO:0000256" key="5">
    <source>
        <dbReference type="RuleBase" id="RU367107"/>
    </source>
</evidence>
<dbReference type="InterPro" id="IPR015010">
    <property type="entry name" value="TERF2IP_Myb"/>
</dbReference>
<dbReference type="SUPFAM" id="SSF52113">
    <property type="entry name" value="BRCT domain"/>
    <property type="match status" value="1"/>
</dbReference>
<feature type="compositionally biased region" description="Low complexity" evidence="6">
    <location>
        <begin position="184"/>
        <end position="201"/>
    </location>
</feature>
<evidence type="ECO:0000256" key="6">
    <source>
        <dbReference type="SAM" id="MobiDB-lite"/>
    </source>
</evidence>
<feature type="compositionally biased region" description="Polar residues" evidence="6">
    <location>
        <begin position="322"/>
        <end position="333"/>
    </location>
</feature>
<evidence type="ECO:0000256" key="3">
    <source>
        <dbReference type="ARBA" id="ARBA00022895"/>
    </source>
</evidence>
<keyword evidence="3 5" id="KW-0779">Telomere</keyword>
<dbReference type="InterPro" id="IPR039595">
    <property type="entry name" value="TE2IP/Rap1"/>
</dbReference>
<keyword evidence="4 5" id="KW-0539">Nucleus</keyword>
<keyword evidence="9" id="KW-1185">Reference proteome</keyword>
<feature type="compositionally biased region" description="Basic and acidic residues" evidence="6">
    <location>
        <begin position="343"/>
        <end position="366"/>
    </location>
</feature>
<evidence type="ECO:0000256" key="1">
    <source>
        <dbReference type="ARBA" id="ARBA00010467"/>
    </source>
</evidence>
<feature type="region of interest" description="Disordered" evidence="6">
    <location>
        <begin position="289"/>
        <end position="483"/>
    </location>
</feature>
<comment type="caution">
    <text evidence="8">The sequence shown here is derived from an EMBL/GenBank/DDBJ whole genome shotgun (WGS) entry which is preliminary data.</text>
</comment>
<dbReference type="PROSITE" id="PS50172">
    <property type="entry name" value="BRCT"/>
    <property type="match status" value="1"/>
</dbReference>
<dbReference type="EMBL" id="JAULSY010000008">
    <property type="protein sequence ID" value="KAK0673211.1"/>
    <property type="molecule type" value="Genomic_DNA"/>
</dbReference>
<feature type="compositionally biased region" description="Basic and acidic residues" evidence="6">
    <location>
        <begin position="289"/>
        <end position="309"/>
    </location>
</feature>
<keyword evidence="2 5" id="KW-0158">Chromosome</keyword>
<dbReference type="Pfam" id="PF08914">
    <property type="entry name" value="Myb_Rap1"/>
    <property type="match status" value="2"/>
</dbReference>
<dbReference type="InterPro" id="IPR001357">
    <property type="entry name" value="BRCT_dom"/>
</dbReference>
<dbReference type="GO" id="GO:0070187">
    <property type="term" value="C:shelterin complex"/>
    <property type="evidence" value="ECO:0007669"/>
    <property type="project" value="TreeGrafter"/>
</dbReference>
<dbReference type="GO" id="GO:0010833">
    <property type="term" value="P:telomere maintenance via telomere lengthening"/>
    <property type="evidence" value="ECO:0007669"/>
    <property type="project" value="UniProtKB-UniRule"/>
</dbReference>
<comment type="similarity">
    <text evidence="1 5">Belongs to the RAP1 family.</text>
</comment>
<evidence type="ECO:0000313" key="9">
    <source>
        <dbReference type="Proteomes" id="UP001174997"/>
    </source>
</evidence>
<feature type="compositionally biased region" description="Low complexity" evidence="6">
    <location>
        <begin position="214"/>
        <end position="226"/>
    </location>
</feature>
<dbReference type="GO" id="GO:0031848">
    <property type="term" value="P:protection from non-homologous end joining at telomere"/>
    <property type="evidence" value="ECO:0007669"/>
    <property type="project" value="TreeGrafter"/>
</dbReference>
<dbReference type="Proteomes" id="UP001174997">
    <property type="component" value="Unassembled WGS sequence"/>
</dbReference>
<reference evidence="8" key="1">
    <citation type="submission" date="2023-06" db="EMBL/GenBank/DDBJ databases">
        <title>Genome-scale phylogeny and comparative genomics of the fungal order Sordariales.</title>
        <authorList>
            <consortium name="Lawrence Berkeley National Laboratory"/>
            <person name="Hensen N."/>
            <person name="Bonometti L."/>
            <person name="Westerberg I."/>
            <person name="Brannstrom I.O."/>
            <person name="Guillou S."/>
            <person name="Cros-Aarteil S."/>
            <person name="Calhoun S."/>
            <person name="Haridas S."/>
            <person name="Kuo A."/>
            <person name="Mondo S."/>
            <person name="Pangilinan J."/>
            <person name="Riley R."/>
            <person name="Labutti K."/>
            <person name="Andreopoulos B."/>
            <person name="Lipzen A."/>
            <person name="Chen C."/>
            <person name="Yanf M."/>
            <person name="Daum C."/>
            <person name="Ng V."/>
            <person name="Clum A."/>
            <person name="Steindorff A."/>
            <person name="Ohm R."/>
            <person name="Martin F."/>
            <person name="Silar P."/>
            <person name="Natvig D."/>
            <person name="Lalanne C."/>
            <person name="Gautier V."/>
            <person name="Ament-Velasquez S.L."/>
            <person name="Kruys A."/>
            <person name="Hutchinson M.I."/>
            <person name="Powell A.J."/>
            <person name="Barry K."/>
            <person name="Miller A.N."/>
            <person name="Grigoriev I.V."/>
            <person name="Debuchy R."/>
            <person name="Gladieux P."/>
            <person name="Thoren M.H."/>
            <person name="Johannesson H."/>
        </authorList>
    </citation>
    <scope>NUCLEOTIDE SEQUENCE</scope>
    <source>
        <strain evidence="8">CBS 307.81</strain>
    </source>
</reference>
<dbReference type="PANTHER" id="PTHR16466:SF6">
    <property type="entry name" value="TELOMERIC REPEAT-BINDING FACTOR 2-INTERACTING PROTEIN 1"/>
    <property type="match status" value="1"/>
</dbReference>
<feature type="region of interest" description="Disordered" evidence="6">
    <location>
        <begin position="170"/>
        <end position="242"/>
    </location>
</feature>
<organism evidence="8 9">
    <name type="scientific">Cercophora samala</name>
    <dbReference type="NCBI Taxonomy" id="330535"/>
    <lineage>
        <taxon>Eukaryota</taxon>
        <taxon>Fungi</taxon>
        <taxon>Dikarya</taxon>
        <taxon>Ascomycota</taxon>
        <taxon>Pezizomycotina</taxon>
        <taxon>Sordariomycetes</taxon>
        <taxon>Sordariomycetidae</taxon>
        <taxon>Sordariales</taxon>
        <taxon>Lasiosphaeriaceae</taxon>
        <taxon>Cercophora</taxon>
    </lineage>
</organism>
<comment type="subcellular location">
    <subcellularLocation>
        <location evidence="5">Nucleus</location>
    </subcellularLocation>
    <subcellularLocation>
        <location evidence="5">Chromosome</location>
        <location evidence="5">Telomere</location>
    </subcellularLocation>
</comment>
<protein>
    <recommendedName>
        <fullName evidence="5">DNA-binding protein RAP1</fullName>
    </recommendedName>
</protein>
<feature type="compositionally biased region" description="Polar residues" evidence="6">
    <location>
        <begin position="412"/>
        <end position="422"/>
    </location>
</feature>
<dbReference type="Gene3D" id="1.10.10.60">
    <property type="entry name" value="Homeodomain-like"/>
    <property type="match status" value="2"/>
</dbReference>
<comment type="function">
    <text evidence="5">Involved in the regulation of telomere length, clustering and has a specific role in telomere position effect (TPE).</text>
</comment>
<dbReference type="InterPro" id="IPR036420">
    <property type="entry name" value="BRCT_dom_sf"/>
</dbReference>
<dbReference type="PANTHER" id="PTHR16466">
    <property type="entry name" value="TELOMERE REPEAT-BINDING FACTOR 2-INTERACTING PROTEIN 1"/>
    <property type="match status" value="1"/>
</dbReference>
<dbReference type="SUPFAM" id="SSF46689">
    <property type="entry name" value="Homeodomain-like"/>
    <property type="match status" value="2"/>
</dbReference>
<name>A0AA40DH00_9PEZI</name>
<comment type="subunit">
    <text evidence="5">Homodimer.</text>
</comment>
<proteinExistence type="inferred from homology"/>
<accession>A0AA40DH00</accession>
<dbReference type="Gene3D" id="3.40.50.10190">
    <property type="entry name" value="BRCT domain"/>
    <property type="match status" value="1"/>
</dbReference>
<feature type="compositionally biased region" description="Low complexity" evidence="6">
    <location>
        <begin position="367"/>
        <end position="399"/>
    </location>
</feature>
<evidence type="ECO:0000313" key="8">
    <source>
        <dbReference type="EMBL" id="KAK0673211.1"/>
    </source>
</evidence>
<evidence type="ECO:0000256" key="2">
    <source>
        <dbReference type="ARBA" id="ARBA00022454"/>
    </source>
</evidence>
<gene>
    <name evidence="8" type="ORF">QBC41DRAFT_343266</name>
</gene>